<dbReference type="InterPro" id="IPR038050">
    <property type="entry name" value="Neuro_actylchol_rec"/>
</dbReference>
<protein>
    <submittedName>
        <fullName evidence="10">Uncharacterized protein</fullName>
    </submittedName>
</protein>
<dbReference type="Pfam" id="PF02932">
    <property type="entry name" value="Neur_chan_memb"/>
    <property type="match status" value="1"/>
</dbReference>
<organism evidence="10 11">
    <name type="scientific">Engystomops pustulosus</name>
    <name type="common">Tungara frog</name>
    <name type="synonym">Physalaemus pustulosus</name>
    <dbReference type="NCBI Taxonomy" id="76066"/>
    <lineage>
        <taxon>Eukaryota</taxon>
        <taxon>Metazoa</taxon>
        <taxon>Chordata</taxon>
        <taxon>Craniata</taxon>
        <taxon>Vertebrata</taxon>
        <taxon>Euteleostomi</taxon>
        <taxon>Amphibia</taxon>
        <taxon>Batrachia</taxon>
        <taxon>Anura</taxon>
        <taxon>Neobatrachia</taxon>
        <taxon>Hyloidea</taxon>
        <taxon>Leptodactylidae</taxon>
        <taxon>Leiuperinae</taxon>
        <taxon>Engystomops</taxon>
    </lineage>
</organism>
<feature type="domain" description="Neurotransmitter-gated ion-channel ligand-binding" evidence="8">
    <location>
        <begin position="40"/>
        <end position="181"/>
    </location>
</feature>
<feature type="domain" description="Neurotransmitter-gated ion-channel transmembrane" evidence="9">
    <location>
        <begin position="191"/>
        <end position="393"/>
    </location>
</feature>
<dbReference type="PROSITE" id="PS00236">
    <property type="entry name" value="NEUROTR_ION_CHANNEL"/>
    <property type="match status" value="1"/>
</dbReference>
<dbReference type="Pfam" id="PF02931">
    <property type="entry name" value="Neur_chan_LBD"/>
    <property type="match status" value="1"/>
</dbReference>
<dbReference type="InterPro" id="IPR018000">
    <property type="entry name" value="Neurotransmitter_ion_chnl_CS"/>
</dbReference>
<dbReference type="EMBL" id="WNYA01000432">
    <property type="protein sequence ID" value="KAG8548378.1"/>
    <property type="molecule type" value="Genomic_DNA"/>
</dbReference>
<dbReference type="GO" id="GO:0016020">
    <property type="term" value="C:membrane"/>
    <property type="evidence" value="ECO:0007669"/>
    <property type="project" value="UniProtKB-SubCell"/>
</dbReference>
<dbReference type="PANTHER" id="PTHR18945">
    <property type="entry name" value="NEUROTRANSMITTER GATED ION CHANNEL"/>
    <property type="match status" value="1"/>
</dbReference>
<dbReference type="InterPro" id="IPR006202">
    <property type="entry name" value="Neur_chan_lig-bd"/>
</dbReference>
<dbReference type="InterPro" id="IPR006029">
    <property type="entry name" value="Neurotrans-gated_channel_TM"/>
</dbReference>
<evidence type="ECO:0000256" key="4">
    <source>
        <dbReference type="ARBA" id="ARBA00023136"/>
    </source>
</evidence>
<dbReference type="Proteomes" id="UP000824782">
    <property type="component" value="Unassembled WGS sequence"/>
</dbReference>
<evidence type="ECO:0000313" key="10">
    <source>
        <dbReference type="EMBL" id="KAG8548378.1"/>
    </source>
</evidence>
<gene>
    <name evidence="10" type="ORF">GDO81_025640</name>
</gene>
<feature type="transmembrane region" description="Helical" evidence="7">
    <location>
        <begin position="220"/>
        <end position="239"/>
    </location>
</feature>
<dbReference type="SUPFAM" id="SSF63712">
    <property type="entry name" value="Nicotinic receptor ligand binding domain-like"/>
    <property type="match status" value="1"/>
</dbReference>
<proteinExistence type="predicted"/>
<accession>A0AAV6ZQ62</accession>
<sequence length="404" mass="46345">MRDISGAFSEQGDRVRLDLRMGSSSAVHQVALQHAENNLNARMHLSQEGEEAWDTQLIQWNKTEYCDIDYLSLTKDHFWKPDIYVYEMTDTEDKSQPFLFSLLYSDGYVLDFKMMRLVTSCNIDIFKFPFDKQTCNMSIGSYNYPDSEVIFLSYSNSTNSYQVSKETFQSKGDWILITIKRVPQNYIVSFILPSVCFMVMMDIASMFIEMKKNDRLEFKVSILLGFAMLLLILNDVLPLSDNPPLLGTFCCLCMALMVMSITGSIFTYYILMLSDSQTNAPHWVEILFVKYLSRILCFKKQRISDSINKADPDSETGDATFKNLLEKIDSASAKREAVSEGVIQLKNLLESIINIRNIIDVNKKQNNAKTVWSQTAKVLDRIFLILYVLLITALCIYVTVIWAG</sequence>
<reference evidence="10" key="1">
    <citation type="thesis" date="2020" institute="ProQuest LLC" country="789 East Eisenhower Parkway, Ann Arbor, MI, USA">
        <title>Comparative Genomics and Chromosome Evolution.</title>
        <authorList>
            <person name="Mudd A.B."/>
        </authorList>
    </citation>
    <scope>NUCLEOTIDE SEQUENCE</scope>
    <source>
        <strain evidence="10">237g6f4</strain>
        <tissue evidence="10">Blood</tissue>
    </source>
</reference>
<keyword evidence="11" id="KW-1185">Reference proteome</keyword>
<dbReference type="InterPro" id="IPR036719">
    <property type="entry name" value="Neuro-gated_channel_TM_sf"/>
</dbReference>
<feature type="transmembrane region" description="Helical" evidence="7">
    <location>
        <begin position="245"/>
        <end position="271"/>
    </location>
</feature>
<dbReference type="GO" id="GO:0005230">
    <property type="term" value="F:extracellular ligand-gated monoatomic ion channel activity"/>
    <property type="evidence" value="ECO:0007669"/>
    <property type="project" value="InterPro"/>
</dbReference>
<feature type="transmembrane region" description="Helical" evidence="7">
    <location>
        <begin position="382"/>
        <end position="403"/>
    </location>
</feature>
<evidence type="ECO:0000256" key="3">
    <source>
        <dbReference type="ARBA" id="ARBA00022989"/>
    </source>
</evidence>
<keyword evidence="4 7" id="KW-0472">Membrane</keyword>
<comment type="catalytic activity">
    <reaction evidence="5">
        <text>K(+)(in) = K(+)(out)</text>
        <dbReference type="Rhea" id="RHEA:29463"/>
        <dbReference type="ChEBI" id="CHEBI:29103"/>
    </reaction>
</comment>
<evidence type="ECO:0000256" key="6">
    <source>
        <dbReference type="ARBA" id="ARBA00036239"/>
    </source>
</evidence>
<keyword evidence="2 7" id="KW-0812">Transmembrane</keyword>
<comment type="catalytic activity">
    <reaction evidence="6">
        <text>Na(+)(in) = Na(+)(out)</text>
        <dbReference type="Rhea" id="RHEA:34963"/>
        <dbReference type="ChEBI" id="CHEBI:29101"/>
    </reaction>
</comment>
<dbReference type="SUPFAM" id="SSF90112">
    <property type="entry name" value="Neurotransmitter-gated ion-channel transmembrane pore"/>
    <property type="match status" value="1"/>
</dbReference>
<feature type="transmembrane region" description="Helical" evidence="7">
    <location>
        <begin position="186"/>
        <end position="208"/>
    </location>
</feature>
<comment type="caution">
    <text evidence="10">The sequence shown here is derived from an EMBL/GenBank/DDBJ whole genome shotgun (WGS) entry which is preliminary data.</text>
</comment>
<evidence type="ECO:0000259" key="8">
    <source>
        <dbReference type="Pfam" id="PF02931"/>
    </source>
</evidence>
<dbReference type="AlphaFoldDB" id="A0AAV6ZQ62"/>
<evidence type="ECO:0000256" key="5">
    <source>
        <dbReference type="ARBA" id="ARBA00034430"/>
    </source>
</evidence>
<evidence type="ECO:0000313" key="11">
    <source>
        <dbReference type="Proteomes" id="UP000824782"/>
    </source>
</evidence>
<dbReference type="Gene3D" id="1.20.58.390">
    <property type="entry name" value="Neurotransmitter-gated ion-channel transmembrane domain"/>
    <property type="match status" value="1"/>
</dbReference>
<dbReference type="InterPro" id="IPR006201">
    <property type="entry name" value="Neur_channel"/>
</dbReference>
<keyword evidence="3 7" id="KW-1133">Transmembrane helix</keyword>
<name>A0AAV6ZQ62_ENGPU</name>
<evidence type="ECO:0000259" key="9">
    <source>
        <dbReference type="Pfam" id="PF02932"/>
    </source>
</evidence>
<evidence type="ECO:0000256" key="1">
    <source>
        <dbReference type="ARBA" id="ARBA00004141"/>
    </source>
</evidence>
<dbReference type="GO" id="GO:0004888">
    <property type="term" value="F:transmembrane signaling receptor activity"/>
    <property type="evidence" value="ECO:0007669"/>
    <property type="project" value="InterPro"/>
</dbReference>
<evidence type="ECO:0000256" key="2">
    <source>
        <dbReference type="ARBA" id="ARBA00022692"/>
    </source>
</evidence>
<comment type="subcellular location">
    <subcellularLocation>
        <location evidence="1">Membrane</location>
        <topology evidence="1">Multi-pass membrane protein</topology>
    </subcellularLocation>
</comment>
<dbReference type="Gene3D" id="2.70.170.10">
    <property type="entry name" value="Neurotransmitter-gated ion-channel ligand-binding domain"/>
    <property type="match status" value="1"/>
</dbReference>
<evidence type="ECO:0000256" key="7">
    <source>
        <dbReference type="SAM" id="Phobius"/>
    </source>
</evidence>
<dbReference type="InterPro" id="IPR036734">
    <property type="entry name" value="Neur_chan_lig-bd_sf"/>
</dbReference>